<accession>A0AAV1HYW7</accession>
<organism evidence="11 12">
    <name type="scientific">Coccomyxa viridis</name>
    <dbReference type="NCBI Taxonomy" id="1274662"/>
    <lineage>
        <taxon>Eukaryota</taxon>
        <taxon>Viridiplantae</taxon>
        <taxon>Chlorophyta</taxon>
        <taxon>core chlorophytes</taxon>
        <taxon>Trebouxiophyceae</taxon>
        <taxon>Trebouxiophyceae incertae sedis</taxon>
        <taxon>Coccomyxaceae</taxon>
        <taxon>Coccomyxa</taxon>
    </lineage>
</organism>
<evidence type="ECO:0000256" key="4">
    <source>
        <dbReference type="ARBA" id="ARBA00022840"/>
    </source>
</evidence>
<keyword evidence="12" id="KW-1185">Reference proteome</keyword>
<dbReference type="FunFam" id="1.10.150.20:FF:000008">
    <property type="entry name" value="DNA repair protein RAD51 homolog"/>
    <property type="match status" value="1"/>
</dbReference>
<dbReference type="SUPFAM" id="SSF52540">
    <property type="entry name" value="P-loop containing nucleoside triphosphate hydrolases"/>
    <property type="match status" value="1"/>
</dbReference>
<name>A0AAV1HYW7_9CHLO</name>
<evidence type="ECO:0000256" key="2">
    <source>
        <dbReference type="ARBA" id="ARBA00007095"/>
    </source>
</evidence>
<dbReference type="PROSITE" id="PS50162">
    <property type="entry name" value="RECA_2"/>
    <property type="match status" value="1"/>
</dbReference>
<evidence type="ECO:0000256" key="5">
    <source>
        <dbReference type="ARBA" id="ARBA00023242"/>
    </source>
</evidence>
<dbReference type="PANTHER" id="PTHR22942:SF39">
    <property type="entry name" value="DNA REPAIR PROTEIN RAD51 HOMOLOG 1"/>
    <property type="match status" value="1"/>
</dbReference>
<dbReference type="GO" id="GO:0007131">
    <property type="term" value="P:reciprocal meiotic recombination"/>
    <property type="evidence" value="ECO:0007669"/>
    <property type="project" value="TreeGrafter"/>
</dbReference>
<keyword evidence="5 7" id="KW-0539">Nucleus</keyword>
<dbReference type="CDD" id="cd19513">
    <property type="entry name" value="Rad51"/>
    <property type="match status" value="1"/>
</dbReference>
<dbReference type="GO" id="GO:0070192">
    <property type="term" value="P:chromosome organization involved in meiotic cell cycle"/>
    <property type="evidence" value="ECO:0007669"/>
    <property type="project" value="TreeGrafter"/>
</dbReference>
<feature type="domain" description="RecA family profile 1" evidence="9">
    <location>
        <begin position="99"/>
        <end position="270"/>
    </location>
</feature>
<dbReference type="SMART" id="SM00382">
    <property type="entry name" value="AAA"/>
    <property type="match status" value="1"/>
</dbReference>
<dbReference type="GO" id="GO:0006312">
    <property type="term" value="P:mitotic recombination"/>
    <property type="evidence" value="ECO:0007669"/>
    <property type="project" value="TreeGrafter"/>
</dbReference>
<feature type="domain" description="RecA family profile 2" evidence="10">
    <location>
        <begin position="278"/>
        <end position="341"/>
    </location>
</feature>
<feature type="region of interest" description="Disordered" evidence="8">
    <location>
        <begin position="1"/>
        <end position="26"/>
    </location>
</feature>
<dbReference type="NCBIfam" id="TIGR02239">
    <property type="entry name" value="recomb_RAD51"/>
    <property type="match status" value="1"/>
</dbReference>
<dbReference type="PROSITE" id="PS50163">
    <property type="entry name" value="RECA_3"/>
    <property type="match status" value="1"/>
</dbReference>
<dbReference type="InterPro" id="IPR013632">
    <property type="entry name" value="Rad51_C"/>
</dbReference>
<keyword evidence="7" id="KW-0227">DNA damage</keyword>
<dbReference type="GO" id="GO:0000150">
    <property type="term" value="F:DNA strand exchange activity"/>
    <property type="evidence" value="ECO:0007669"/>
    <property type="project" value="InterPro"/>
</dbReference>
<dbReference type="Proteomes" id="UP001314263">
    <property type="component" value="Unassembled WGS sequence"/>
</dbReference>
<keyword evidence="3 6" id="KW-0547">Nucleotide-binding</keyword>
<evidence type="ECO:0000256" key="8">
    <source>
        <dbReference type="SAM" id="MobiDB-lite"/>
    </source>
</evidence>
<dbReference type="FunFam" id="3.40.50.300:FF:000092">
    <property type="entry name" value="DNA repair protein Rad51 homolog"/>
    <property type="match status" value="1"/>
</dbReference>
<dbReference type="InterPro" id="IPR003593">
    <property type="entry name" value="AAA+_ATPase"/>
</dbReference>
<comment type="subcellular location">
    <subcellularLocation>
        <location evidence="1 7">Nucleus</location>
    </subcellularLocation>
</comment>
<sequence length="341" mass="37043">MEQQATHVEQQQEQQEAEDTPGPYPIEQLQEFGIPAADIKKLKEGGVNTVDYLAHATKKELCAIKGLSEAKVAKLQTEAWKVIPMGFTTAAVIQEQRGDVINITTGCKELDSILEGGFETGAITEIYGEFRCGKTQLCHTLCVTCQLPIDMGGGEGKAMYIDTEGTFRPQRLMQIAERYGLNAHDVLDNVAYARAHNTEHQGNLLMAAASMMADSRFSLIIVDSVTALYRVEYNGRGELSARQISLGRFLRSLQRLADEYGCAVVVTNQVVAANLDGASMFAGPSVKPIGGNIMAHASTTRLWLKKGRGENRQCKIVASPSLPERDATFAIGAEGVCDAKD</sequence>
<dbReference type="PIRSF" id="PIRSF005856">
    <property type="entry name" value="Rad51"/>
    <property type="match status" value="1"/>
</dbReference>
<evidence type="ECO:0000256" key="1">
    <source>
        <dbReference type="ARBA" id="ARBA00004123"/>
    </source>
</evidence>
<feature type="compositionally biased region" description="Low complexity" evidence="8">
    <location>
        <begin position="1"/>
        <end position="14"/>
    </location>
</feature>
<keyword evidence="4 6" id="KW-0067">ATP-binding</keyword>
<dbReference type="Gene3D" id="3.40.50.300">
    <property type="entry name" value="P-loop containing nucleotide triphosphate hydrolases"/>
    <property type="match status" value="1"/>
</dbReference>
<proteinExistence type="inferred from homology"/>
<keyword evidence="7" id="KW-0238">DNA-binding</keyword>
<comment type="similarity">
    <text evidence="2 7">Belongs to the RecA family. RAD51 subfamily.</text>
</comment>
<reference evidence="11 12" key="1">
    <citation type="submission" date="2023-10" db="EMBL/GenBank/DDBJ databases">
        <authorList>
            <person name="Maclean D."/>
            <person name="Macfadyen A."/>
        </authorList>
    </citation>
    <scope>NUCLEOTIDE SEQUENCE [LARGE SCALE GENOMIC DNA]</scope>
</reference>
<dbReference type="GO" id="GO:0003690">
    <property type="term" value="F:double-stranded DNA binding"/>
    <property type="evidence" value="ECO:0007669"/>
    <property type="project" value="InterPro"/>
</dbReference>
<dbReference type="AlphaFoldDB" id="A0AAV1HYW7"/>
<evidence type="ECO:0000313" key="11">
    <source>
        <dbReference type="EMBL" id="CAK0749427.1"/>
    </source>
</evidence>
<dbReference type="Pfam" id="PF08423">
    <property type="entry name" value="Rad51"/>
    <property type="match status" value="1"/>
</dbReference>
<evidence type="ECO:0000256" key="3">
    <source>
        <dbReference type="ARBA" id="ARBA00022741"/>
    </source>
</evidence>
<dbReference type="GO" id="GO:0140664">
    <property type="term" value="F:ATP-dependent DNA damage sensor activity"/>
    <property type="evidence" value="ECO:0007669"/>
    <property type="project" value="InterPro"/>
</dbReference>
<dbReference type="GO" id="GO:0003697">
    <property type="term" value="F:single-stranded DNA binding"/>
    <property type="evidence" value="ECO:0007669"/>
    <property type="project" value="InterPro"/>
</dbReference>
<dbReference type="GO" id="GO:1990426">
    <property type="term" value="P:mitotic recombination-dependent replication fork processing"/>
    <property type="evidence" value="ECO:0007669"/>
    <property type="project" value="InterPro"/>
</dbReference>
<keyword evidence="7" id="KW-0234">DNA repair</keyword>
<evidence type="ECO:0000256" key="6">
    <source>
        <dbReference type="RuleBase" id="RU003422"/>
    </source>
</evidence>
<dbReference type="EMBL" id="CAUYUE010000003">
    <property type="protein sequence ID" value="CAK0749427.1"/>
    <property type="molecule type" value="Genomic_DNA"/>
</dbReference>
<evidence type="ECO:0000313" key="12">
    <source>
        <dbReference type="Proteomes" id="UP001314263"/>
    </source>
</evidence>
<dbReference type="GO" id="GO:0000730">
    <property type="term" value="P:DNA recombinase assembly"/>
    <property type="evidence" value="ECO:0007669"/>
    <property type="project" value="TreeGrafter"/>
</dbReference>
<dbReference type="InterPro" id="IPR016467">
    <property type="entry name" value="DNA_recomb/repair_RecA-like"/>
</dbReference>
<dbReference type="GO" id="GO:0005524">
    <property type="term" value="F:ATP binding"/>
    <property type="evidence" value="ECO:0007669"/>
    <property type="project" value="UniProtKB-KW"/>
</dbReference>
<dbReference type="InterPro" id="IPR010995">
    <property type="entry name" value="DNA_repair_Rad51/TF_NusA_a-hlx"/>
</dbReference>
<comment type="caution">
    <text evidence="11">The sequence shown here is derived from an EMBL/GenBank/DDBJ whole genome shotgun (WGS) entry which is preliminary data.</text>
</comment>
<keyword evidence="7" id="KW-0233">DNA recombination</keyword>
<comment type="function">
    <text evidence="7">Binds to single and double-stranded DNA and exhibits DNA-dependent ATPase activity. Unwinds duplex DNA. Component of the meiotic recombination pathway. Seems to play a role in mediating chromosome homology search, chromosome pairing and synapsis at early stages and probably chromosome crossing-over at later stages in meiosis. Probably is involved in the repair of meiotic double strand breaks (DBSs) and in homologous recombination.</text>
</comment>
<dbReference type="InterPro" id="IPR027417">
    <property type="entry name" value="P-loop_NTPase"/>
</dbReference>
<dbReference type="PANTHER" id="PTHR22942">
    <property type="entry name" value="RECA/RAD51/RADA DNA STRAND-PAIRING FAMILY MEMBER"/>
    <property type="match status" value="1"/>
</dbReference>
<dbReference type="NCBIfam" id="NF003301">
    <property type="entry name" value="PRK04301.1"/>
    <property type="match status" value="1"/>
</dbReference>
<evidence type="ECO:0000259" key="9">
    <source>
        <dbReference type="PROSITE" id="PS50162"/>
    </source>
</evidence>
<gene>
    <name evidence="11" type="primary">RAD51</name>
    <name evidence="11" type="ORF">CVIRNUC_001909</name>
</gene>
<dbReference type="Gene3D" id="1.10.150.20">
    <property type="entry name" value="5' to 3' exonuclease, C-terminal subdomain"/>
    <property type="match status" value="1"/>
</dbReference>
<protein>
    <recommendedName>
        <fullName evidence="7">DNA repair protein RAD51 homolog</fullName>
    </recommendedName>
</protein>
<dbReference type="SUPFAM" id="SSF47794">
    <property type="entry name" value="Rad51 N-terminal domain-like"/>
    <property type="match status" value="1"/>
</dbReference>
<dbReference type="InterPro" id="IPR020588">
    <property type="entry name" value="RecA_ATP-bd"/>
</dbReference>
<evidence type="ECO:0000259" key="10">
    <source>
        <dbReference type="PROSITE" id="PS50163"/>
    </source>
</evidence>
<evidence type="ECO:0000256" key="7">
    <source>
        <dbReference type="RuleBase" id="RU364139"/>
    </source>
</evidence>
<dbReference type="InterPro" id="IPR011941">
    <property type="entry name" value="DNA_recomb/repair_Rad51"/>
</dbReference>
<dbReference type="GO" id="GO:0000794">
    <property type="term" value="C:condensed nuclear chromosome"/>
    <property type="evidence" value="ECO:0007669"/>
    <property type="project" value="TreeGrafter"/>
</dbReference>
<dbReference type="GO" id="GO:0042148">
    <property type="term" value="P:DNA strand invasion"/>
    <property type="evidence" value="ECO:0007669"/>
    <property type="project" value="TreeGrafter"/>
</dbReference>
<dbReference type="InterPro" id="IPR020587">
    <property type="entry name" value="RecA_monomer-monomer_interface"/>
</dbReference>